<evidence type="ECO:0000313" key="12">
    <source>
        <dbReference type="EMBL" id="KAF6493035.1"/>
    </source>
</evidence>
<evidence type="ECO:0000259" key="11">
    <source>
        <dbReference type="Pfam" id="PF00021"/>
    </source>
</evidence>
<comment type="subcellular location">
    <subcellularLocation>
        <location evidence="1">Cell membrane</location>
        <topology evidence="1">Lipid-anchor</topology>
        <topology evidence="1">GPI-anchor</topology>
    </subcellularLocation>
</comment>
<dbReference type="SUPFAM" id="SSF57302">
    <property type="entry name" value="Snake toxin-like"/>
    <property type="match status" value="1"/>
</dbReference>
<feature type="signal peptide" evidence="10">
    <location>
        <begin position="1"/>
        <end position="19"/>
    </location>
</feature>
<dbReference type="Pfam" id="PF00021">
    <property type="entry name" value="UPAR_LY6"/>
    <property type="match status" value="1"/>
</dbReference>
<protein>
    <submittedName>
        <fullName evidence="12">Sperm acrosome associated 4</fullName>
    </submittedName>
</protein>
<dbReference type="AlphaFoldDB" id="A0A7J8J9L0"/>
<dbReference type="EMBL" id="JACASF010000002">
    <property type="protein sequence ID" value="KAF6493035.1"/>
    <property type="molecule type" value="Genomic_DNA"/>
</dbReference>
<evidence type="ECO:0000256" key="3">
    <source>
        <dbReference type="ARBA" id="ARBA00022622"/>
    </source>
</evidence>
<keyword evidence="3" id="KW-0336">GPI-anchor</keyword>
<dbReference type="GO" id="GO:0005886">
    <property type="term" value="C:plasma membrane"/>
    <property type="evidence" value="ECO:0007669"/>
    <property type="project" value="UniProtKB-SubCell"/>
</dbReference>
<keyword evidence="13" id="KW-1185">Reference proteome</keyword>
<comment type="caution">
    <text evidence="12">The sequence shown here is derived from an EMBL/GenBank/DDBJ whole genome shotgun (WGS) entry which is preliminary data.</text>
</comment>
<dbReference type="GO" id="GO:0035036">
    <property type="term" value="P:sperm-egg recognition"/>
    <property type="evidence" value="ECO:0007669"/>
    <property type="project" value="TreeGrafter"/>
</dbReference>
<dbReference type="FunCoup" id="A0A7J8J9L0">
    <property type="interactions" value="74"/>
</dbReference>
<dbReference type="GO" id="GO:0098552">
    <property type="term" value="C:side of membrane"/>
    <property type="evidence" value="ECO:0007669"/>
    <property type="project" value="UniProtKB-KW"/>
</dbReference>
<organism evidence="12 13">
    <name type="scientific">Molossus molossus</name>
    <name type="common">Pallas' mastiff bat</name>
    <name type="synonym">Vespertilio molossus</name>
    <dbReference type="NCBI Taxonomy" id="27622"/>
    <lineage>
        <taxon>Eukaryota</taxon>
        <taxon>Metazoa</taxon>
        <taxon>Chordata</taxon>
        <taxon>Craniata</taxon>
        <taxon>Vertebrata</taxon>
        <taxon>Euteleostomi</taxon>
        <taxon>Mammalia</taxon>
        <taxon>Eutheria</taxon>
        <taxon>Laurasiatheria</taxon>
        <taxon>Chiroptera</taxon>
        <taxon>Yangochiroptera</taxon>
        <taxon>Molossidae</taxon>
        <taxon>Molossus</taxon>
    </lineage>
</organism>
<keyword evidence="8" id="KW-0449">Lipoprotein</keyword>
<evidence type="ECO:0000256" key="5">
    <source>
        <dbReference type="ARBA" id="ARBA00023136"/>
    </source>
</evidence>
<dbReference type="Gene3D" id="2.10.60.10">
    <property type="entry name" value="CD59"/>
    <property type="match status" value="1"/>
</dbReference>
<accession>A0A7J8J9L0</accession>
<evidence type="ECO:0000256" key="2">
    <source>
        <dbReference type="ARBA" id="ARBA00022475"/>
    </source>
</evidence>
<feature type="chain" id="PRO_5029888460" evidence="10">
    <location>
        <begin position="20"/>
        <end position="122"/>
    </location>
</feature>
<evidence type="ECO:0000256" key="6">
    <source>
        <dbReference type="ARBA" id="ARBA00023157"/>
    </source>
</evidence>
<evidence type="ECO:0000256" key="1">
    <source>
        <dbReference type="ARBA" id="ARBA00004609"/>
    </source>
</evidence>
<sequence>MIIGWLLLFMMAPPQGTTGAKICIFCEPTDSSNCPGFPMTCGDHEECFVGHGTAPGFSPVINKGCTQPTSCGREESITYQSVNYSFISTCCYGQLCNRAPTPSGSMIVWATISLLLGVLLLH</sequence>
<evidence type="ECO:0000256" key="4">
    <source>
        <dbReference type="ARBA" id="ARBA00022729"/>
    </source>
</evidence>
<comment type="similarity">
    <text evidence="9">Belongs to the SPACA4/bouncer family.</text>
</comment>
<reference evidence="12 13" key="1">
    <citation type="journal article" date="2020" name="Nature">
        <title>Six reference-quality genomes reveal evolution of bat adaptations.</title>
        <authorList>
            <person name="Jebb D."/>
            <person name="Huang Z."/>
            <person name="Pippel M."/>
            <person name="Hughes G.M."/>
            <person name="Lavrichenko K."/>
            <person name="Devanna P."/>
            <person name="Winkler S."/>
            <person name="Jermiin L.S."/>
            <person name="Skirmuntt E.C."/>
            <person name="Katzourakis A."/>
            <person name="Burkitt-Gray L."/>
            <person name="Ray D.A."/>
            <person name="Sullivan K.A.M."/>
            <person name="Roscito J.G."/>
            <person name="Kirilenko B.M."/>
            <person name="Davalos L.M."/>
            <person name="Corthals A.P."/>
            <person name="Power M.L."/>
            <person name="Jones G."/>
            <person name="Ransome R.D."/>
            <person name="Dechmann D.K.N."/>
            <person name="Locatelli A.G."/>
            <person name="Puechmaille S.J."/>
            <person name="Fedrigo O."/>
            <person name="Jarvis E.D."/>
            <person name="Hiller M."/>
            <person name="Vernes S.C."/>
            <person name="Myers E.W."/>
            <person name="Teeling E.C."/>
        </authorList>
    </citation>
    <scope>NUCLEOTIDE SEQUENCE [LARGE SCALE GENOMIC DNA]</scope>
    <source>
        <strain evidence="12">MMolMol1</strain>
        <tissue evidence="12">Muscle</tissue>
    </source>
</reference>
<dbReference type="InterPro" id="IPR016054">
    <property type="entry name" value="LY6_UPA_recep-like"/>
</dbReference>
<dbReference type="OrthoDB" id="5962859at2759"/>
<keyword evidence="6" id="KW-1015">Disulfide bond</keyword>
<dbReference type="InterPro" id="IPR045860">
    <property type="entry name" value="Snake_toxin-like_sf"/>
</dbReference>
<keyword evidence="7" id="KW-0325">Glycoprotein</keyword>
<evidence type="ECO:0000256" key="9">
    <source>
        <dbReference type="ARBA" id="ARBA00029446"/>
    </source>
</evidence>
<dbReference type="InterPro" id="IPR046354">
    <property type="entry name" value="SPACA4/Bouncer"/>
</dbReference>
<dbReference type="PANTHER" id="PTHR47613">
    <property type="entry name" value="SPERM ACROSOME MEMBRANE-ASSOCIATED PROTEIN 4"/>
    <property type="match status" value="1"/>
</dbReference>
<dbReference type="Proteomes" id="UP000550707">
    <property type="component" value="Unassembled WGS sequence"/>
</dbReference>
<keyword evidence="4 10" id="KW-0732">Signal</keyword>
<gene>
    <name evidence="12" type="ORF">HJG59_017212</name>
</gene>
<evidence type="ECO:0000256" key="7">
    <source>
        <dbReference type="ARBA" id="ARBA00023180"/>
    </source>
</evidence>
<dbReference type="InParanoid" id="A0A7J8J9L0"/>
<keyword evidence="5" id="KW-0472">Membrane</keyword>
<dbReference type="PANTHER" id="PTHR47613:SF1">
    <property type="entry name" value="SPERM ACROSOME MEMBRANE-ASSOCIATED PROTEIN 4"/>
    <property type="match status" value="1"/>
</dbReference>
<evidence type="ECO:0000313" key="13">
    <source>
        <dbReference type="Proteomes" id="UP000550707"/>
    </source>
</evidence>
<name>A0A7J8J9L0_MOLMO</name>
<evidence type="ECO:0000256" key="10">
    <source>
        <dbReference type="SAM" id="SignalP"/>
    </source>
</evidence>
<proteinExistence type="inferred from homology"/>
<feature type="domain" description="UPAR/Ly6" evidence="11">
    <location>
        <begin position="22"/>
        <end position="98"/>
    </location>
</feature>
<evidence type="ECO:0000256" key="8">
    <source>
        <dbReference type="ARBA" id="ARBA00023288"/>
    </source>
</evidence>
<keyword evidence="2" id="KW-1003">Cell membrane</keyword>